<dbReference type="Pfam" id="PF07719">
    <property type="entry name" value="TPR_2"/>
    <property type="match status" value="1"/>
</dbReference>
<dbReference type="SUPFAM" id="SSF48452">
    <property type="entry name" value="TPR-like"/>
    <property type="match status" value="1"/>
</dbReference>
<dbReference type="InterPro" id="IPR021883">
    <property type="entry name" value="LPA1-like"/>
</dbReference>
<dbReference type="InterPro" id="IPR011990">
    <property type="entry name" value="TPR-like_helical_dom_sf"/>
</dbReference>
<feature type="transmembrane region" description="Helical" evidence="4">
    <location>
        <begin position="204"/>
        <end position="225"/>
    </location>
</feature>
<dbReference type="FunFam" id="1.25.40.10:FF:000290">
    <property type="entry name" value="Protein LOW PSII ACCUMULATION 1, chloroplastic"/>
    <property type="match status" value="1"/>
</dbReference>
<dbReference type="GO" id="GO:0009507">
    <property type="term" value="C:chloroplast"/>
    <property type="evidence" value="ECO:0007669"/>
    <property type="project" value="TreeGrafter"/>
</dbReference>
<dbReference type="EMBL" id="PQIB02000004">
    <property type="protein sequence ID" value="RLN24296.1"/>
    <property type="molecule type" value="Genomic_DNA"/>
</dbReference>
<dbReference type="NCBIfam" id="NF047558">
    <property type="entry name" value="TPR_END_plus"/>
    <property type="match status" value="1"/>
</dbReference>
<dbReference type="GO" id="GO:0010270">
    <property type="term" value="P:photosystem II oxygen evolving complex assembly"/>
    <property type="evidence" value="ECO:0007669"/>
    <property type="project" value="TreeGrafter"/>
</dbReference>
<dbReference type="Proteomes" id="UP000275267">
    <property type="component" value="Unassembled WGS sequence"/>
</dbReference>
<keyword evidence="1" id="KW-0677">Repeat</keyword>
<keyword evidence="6" id="KW-1185">Reference proteome</keyword>
<comment type="caution">
    <text evidence="5">The sequence shown here is derived from an EMBL/GenBank/DDBJ whole genome shotgun (WGS) entry which is preliminary data.</text>
</comment>
<evidence type="ECO:0000313" key="5">
    <source>
        <dbReference type="EMBL" id="RLN24296.1"/>
    </source>
</evidence>
<keyword evidence="4" id="KW-0812">Transmembrane</keyword>
<dbReference type="PROSITE" id="PS50293">
    <property type="entry name" value="TPR_REGION"/>
    <property type="match status" value="1"/>
</dbReference>
<dbReference type="PANTHER" id="PTHR35498">
    <property type="entry name" value="PROTEIN LOW PSII ACCUMULATION 1, CHLOROPLASTIC"/>
    <property type="match status" value="1"/>
</dbReference>
<feature type="repeat" description="TPR" evidence="3">
    <location>
        <begin position="77"/>
        <end position="110"/>
    </location>
</feature>
<dbReference type="Gene3D" id="1.25.40.10">
    <property type="entry name" value="Tetratricopeptide repeat domain"/>
    <property type="match status" value="1"/>
</dbReference>
<accession>A0A3L6SNU4</accession>
<dbReference type="SMART" id="SM00028">
    <property type="entry name" value="TPR"/>
    <property type="match status" value="1"/>
</dbReference>
<reference evidence="6" key="1">
    <citation type="journal article" date="2019" name="Nat. Commun.">
        <title>The genome of broomcorn millet.</title>
        <authorList>
            <person name="Zou C."/>
            <person name="Miki D."/>
            <person name="Li D."/>
            <person name="Tang Q."/>
            <person name="Xiao L."/>
            <person name="Rajput S."/>
            <person name="Deng P."/>
            <person name="Jia W."/>
            <person name="Huang R."/>
            <person name="Zhang M."/>
            <person name="Sun Y."/>
            <person name="Hu J."/>
            <person name="Fu X."/>
            <person name="Schnable P.S."/>
            <person name="Li F."/>
            <person name="Zhang H."/>
            <person name="Feng B."/>
            <person name="Zhu X."/>
            <person name="Liu R."/>
            <person name="Schnable J.C."/>
            <person name="Zhu J.-K."/>
            <person name="Zhang H."/>
        </authorList>
    </citation>
    <scope>NUCLEOTIDE SEQUENCE [LARGE SCALE GENOMIC DNA]</scope>
</reference>
<dbReference type="PROSITE" id="PS50005">
    <property type="entry name" value="TPR"/>
    <property type="match status" value="1"/>
</dbReference>
<dbReference type="InterPro" id="IPR013105">
    <property type="entry name" value="TPR_2"/>
</dbReference>
<keyword evidence="2 3" id="KW-0802">TPR repeat</keyword>
<dbReference type="STRING" id="4540.A0A3L6SNU4"/>
<evidence type="ECO:0000256" key="3">
    <source>
        <dbReference type="PROSITE-ProRule" id="PRU00339"/>
    </source>
</evidence>
<evidence type="ECO:0000256" key="1">
    <source>
        <dbReference type="ARBA" id="ARBA00022737"/>
    </source>
</evidence>
<keyword evidence="4" id="KW-1133">Transmembrane helix</keyword>
<dbReference type="OrthoDB" id="1914839at2759"/>
<organism evidence="5 6">
    <name type="scientific">Panicum miliaceum</name>
    <name type="common">Proso millet</name>
    <name type="synonym">Broomcorn millet</name>
    <dbReference type="NCBI Taxonomy" id="4540"/>
    <lineage>
        <taxon>Eukaryota</taxon>
        <taxon>Viridiplantae</taxon>
        <taxon>Streptophyta</taxon>
        <taxon>Embryophyta</taxon>
        <taxon>Tracheophyta</taxon>
        <taxon>Spermatophyta</taxon>
        <taxon>Magnoliopsida</taxon>
        <taxon>Liliopsida</taxon>
        <taxon>Poales</taxon>
        <taxon>Poaceae</taxon>
        <taxon>PACMAD clade</taxon>
        <taxon>Panicoideae</taxon>
        <taxon>Panicodae</taxon>
        <taxon>Paniceae</taxon>
        <taxon>Panicinae</taxon>
        <taxon>Panicum</taxon>
        <taxon>Panicum sect. Panicum</taxon>
    </lineage>
</organism>
<evidence type="ECO:0000256" key="4">
    <source>
        <dbReference type="SAM" id="Phobius"/>
    </source>
</evidence>
<sequence length="456" mass="49656">MAAATAAAAAALRPHITLLSGGSGPIPSTTLQVLPFLSPLPFRRRCRVLVSNASSSPSSPPTPEKEAVVKAVPVPTAESCVNLGLELFSKGRVRDALEQFENALELNPTPIEAQAALYNKACCHAYREESKKAAECLRTALRDYNLKFGTILNDPDLAPFRASPEFKELQEEALRGGEDIGSGFRRDLKLISEVQAPFRGVRRFFYVALTAAAGISTFFTIPRLILAVQGGDGAPDLLETTGNAAINIGGIVVLVALYFWENKKEEKQITQISRNETLSRLPVRLSTNRIIELVQLRDITRPVILAGSKASVTRAMQRAERYRTELLKRGVLLIPVIFGASQKDQTKPRGFGARRAAASAPSVGGDFEKRTESIAAKSRLKAEVRFKADIVSPEQWESWIRDQQESEGVTPGEDVYIILRLDGRVRRSGIAAAAADASFDADSAGVEVSWNQTGHY</sequence>
<dbReference type="InterPro" id="IPR019734">
    <property type="entry name" value="TPR_rpt"/>
</dbReference>
<evidence type="ECO:0000256" key="2">
    <source>
        <dbReference type="ARBA" id="ARBA00022803"/>
    </source>
</evidence>
<feature type="transmembrane region" description="Helical" evidence="4">
    <location>
        <begin position="237"/>
        <end position="260"/>
    </location>
</feature>
<keyword evidence="4" id="KW-0472">Membrane</keyword>
<proteinExistence type="predicted"/>
<gene>
    <name evidence="5" type="ORF">C2845_PM07G10570</name>
</gene>
<dbReference type="PANTHER" id="PTHR35498:SF4">
    <property type="entry name" value="PROTEIN LOW PSII ACCUMULATION 1, CHLOROPLASTIC"/>
    <property type="match status" value="1"/>
</dbReference>
<evidence type="ECO:0000313" key="6">
    <source>
        <dbReference type="Proteomes" id="UP000275267"/>
    </source>
</evidence>
<name>A0A3L6SNU4_PANMI</name>
<dbReference type="AlphaFoldDB" id="A0A3L6SNU4"/>
<protein>
    <submittedName>
        <fullName evidence="5">Protein LOW PSII ACCUMULATION 1, chloroplastic</fullName>
    </submittedName>
</protein>
<dbReference type="Pfam" id="PF11998">
    <property type="entry name" value="DUF3493"/>
    <property type="match status" value="1"/>
</dbReference>